<evidence type="ECO:0000256" key="1">
    <source>
        <dbReference type="SAM" id="Phobius"/>
    </source>
</evidence>
<dbReference type="AlphaFoldDB" id="A0A3E2BPE8"/>
<gene>
    <name evidence="3" type="ORF">OP8BY_1197</name>
</gene>
<dbReference type="PANTHER" id="PTHR35797:SF1">
    <property type="entry name" value="PROTEASE"/>
    <property type="match status" value="1"/>
</dbReference>
<feature type="transmembrane region" description="Helical" evidence="1">
    <location>
        <begin position="161"/>
        <end position="181"/>
    </location>
</feature>
<proteinExistence type="predicted"/>
<feature type="transmembrane region" description="Helical" evidence="1">
    <location>
        <begin position="193"/>
        <end position="215"/>
    </location>
</feature>
<accession>A0A3E2BPE8</accession>
<keyword evidence="3" id="KW-0645">Protease</keyword>
<keyword evidence="1" id="KW-0812">Transmembrane</keyword>
<keyword evidence="3" id="KW-0378">Hydrolase</keyword>
<protein>
    <submittedName>
        <fullName evidence="3">CAAX amino terminal protease family protein</fullName>
    </submittedName>
</protein>
<dbReference type="InterPro" id="IPR003675">
    <property type="entry name" value="Rce1/LyrA-like_dom"/>
</dbReference>
<dbReference type="GO" id="GO:0004175">
    <property type="term" value="F:endopeptidase activity"/>
    <property type="evidence" value="ECO:0007669"/>
    <property type="project" value="UniProtKB-ARBA"/>
</dbReference>
<dbReference type="Pfam" id="PF02517">
    <property type="entry name" value="Rce1-like"/>
    <property type="match status" value="1"/>
</dbReference>
<keyword evidence="1" id="KW-1133">Transmembrane helix</keyword>
<dbReference type="PANTHER" id="PTHR35797">
    <property type="entry name" value="PROTEASE-RELATED"/>
    <property type="match status" value="1"/>
</dbReference>
<comment type="caution">
    <text evidence="3">The sequence shown here is derived from an EMBL/GenBank/DDBJ whole genome shotgun (WGS) entry which is preliminary data.</text>
</comment>
<feature type="transmembrane region" description="Helical" evidence="1">
    <location>
        <begin position="84"/>
        <end position="108"/>
    </location>
</feature>
<feature type="transmembrane region" description="Helical" evidence="1">
    <location>
        <begin position="42"/>
        <end position="63"/>
    </location>
</feature>
<feature type="transmembrane region" description="Helical" evidence="1">
    <location>
        <begin position="120"/>
        <end position="140"/>
    </location>
</feature>
<evidence type="ECO:0000259" key="2">
    <source>
        <dbReference type="Pfam" id="PF02517"/>
    </source>
</evidence>
<dbReference type="GO" id="GO:0080120">
    <property type="term" value="P:CAAX-box protein maturation"/>
    <property type="evidence" value="ECO:0007669"/>
    <property type="project" value="UniProtKB-ARBA"/>
</dbReference>
<feature type="transmembrane region" description="Helical" evidence="1">
    <location>
        <begin position="244"/>
        <end position="261"/>
    </location>
</feature>
<dbReference type="GO" id="GO:0006508">
    <property type="term" value="P:proteolysis"/>
    <property type="evidence" value="ECO:0007669"/>
    <property type="project" value="UniProtKB-KW"/>
</dbReference>
<sequence length="268" mass="30839">MFSKKIHINPFLYIPFVLALTWIPWLLAVSTGRGLENLAVKVLLLGGLLVPAVVALAFILLGEEAEYHWDYWRRVFDPTLISRGSYRLIFFLPLVITVMAILVSFLLGESLDQLRLVPQVRAHIPSILVFIFYTFFIGPFPEELGWRGYWLDKLQSRMSGLRASLLIAAVWALWHIPLFMVKGYPLQAKADQPLLLGFYFLDLFPKSVIFTYLFFRNQRSTLAAILFHFMINFTGQLFELTPITEGLVTALYLLAAIFIAVRNKEMFK</sequence>
<dbReference type="InterPro" id="IPR042150">
    <property type="entry name" value="MmRce1-like"/>
</dbReference>
<keyword evidence="1" id="KW-0472">Membrane</keyword>
<dbReference type="Proteomes" id="UP000257323">
    <property type="component" value="Unassembled WGS sequence"/>
</dbReference>
<reference evidence="3 4" key="1">
    <citation type="submission" date="2018-08" db="EMBL/GenBank/DDBJ databases">
        <title>Genome analysis of the thermophilic bacterium of the candidate phylum Aminicenantes from deep subsurface aquifer revealed its physiology and ecological role.</title>
        <authorList>
            <person name="Kadnikov V.V."/>
            <person name="Mardanov A.V."/>
            <person name="Beletsky A.V."/>
            <person name="Karnachuk O.V."/>
            <person name="Ravin N.V."/>
        </authorList>
    </citation>
    <scope>NUCLEOTIDE SEQUENCE [LARGE SCALE GENOMIC DNA]</scope>
    <source>
        <strain evidence="3">BY38</strain>
    </source>
</reference>
<organism evidence="3 4">
    <name type="scientific">Candidatus Saccharicenans subterraneus</name>
    <dbReference type="NCBI Taxonomy" id="2508984"/>
    <lineage>
        <taxon>Bacteria</taxon>
        <taxon>Candidatus Aminicenantota</taxon>
        <taxon>Candidatus Aminicenantia</taxon>
        <taxon>Candidatus Aminicenantales</taxon>
        <taxon>Candidatus Saccharicenantaceae</taxon>
        <taxon>Candidatus Saccharicenans</taxon>
    </lineage>
</organism>
<evidence type="ECO:0000313" key="4">
    <source>
        <dbReference type="Proteomes" id="UP000257323"/>
    </source>
</evidence>
<name>A0A3E2BPE8_9BACT</name>
<evidence type="ECO:0000313" key="3">
    <source>
        <dbReference type="EMBL" id="RFT16584.1"/>
    </source>
</evidence>
<feature type="domain" description="CAAX prenyl protease 2/Lysostaphin resistance protein A-like" evidence="2">
    <location>
        <begin position="126"/>
        <end position="233"/>
    </location>
</feature>
<dbReference type="EMBL" id="QUAH01000002">
    <property type="protein sequence ID" value="RFT16584.1"/>
    <property type="molecule type" value="Genomic_DNA"/>
</dbReference>
<feature type="transmembrane region" description="Helical" evidence="1">
    <location>
        <begin position="12"/>
        <end position="30"/>
    </location>
</feature>